<dbReference type="Proteomes" id="UP000252107">
    <property type="component" value="Unassembled WGS sequence"/>
</dbReference>
<sequence>MFLKRFSGVVATIILSCGSTAIAQTTNNNLYIQVGSDSNGEPIILDLASIKGTEYIILQKHDDGMAQTNLRASCGQHRLVSTRLSIYNSTGKLTRDDKTKREISLKLGTPEANSMEIVCRGSEVRGGKRR</sequence>
<proteinExistence type="predicted"/>
<name>A0A367RPF4_9NOSO</name>
<gene>
    <name evidence="2" type="ORF">A6770_13995</name>
</gene>
<organism evidence="2 3">
    <name type="scientific">Nostoc minutum NIES-26</name>
    <dbReference type="NCBI Taxonomy" id="1844469"/>
    <lineage>
        <taxon>Bacteria</taxon>
        <taxon>Bacillati</taxon>
        <taxon>Cyanobacteriota</taxon>
        <taxon>Cyanophyceae</taxon>
        <taxon>Nostocales</taxon>
        <taxon>Nostocaceae</taxon>
        <taxon>Nostoc</taxon>
    </lineage>
</organism>
<keyword evidence="1" id="KW-0732">Signal</keyword>
<protein>
    <submittedName>
        <fullName evidence="2">Uncharacterized protein</fullName>
    </submittedName>
</protein>
<accession>A0A367RPF4</accession>
<evidence type="ECO:0000256" key="1">
    <source>
        <dbReference type="SAM" id="SignalP"/>
    </source>
</evidence>
<dbReference type="EMBL" id="LXQD01000109">
    <property type="protein sequence ID" value="RCJ37899.1"/>
    <property type="molecule type" value="Genomic_DNA"/>
</dbReference>
<evidence type="ECO:0000313" key="3">
    <source>
        <dbReference type="Proteomes" id="UP000252107"/>
    </source>
</evidence>
<keyword evidence="3" id="KW-1185">Reference proteome</keyword>
<dbReference type="PROSITE" id="PS51257">
    <property type="entry name" value="PROKAR_LIPOPROTEIN"/>
    <property type="match status" value="1"/>
</dbReference>
<feature type="signal peptide" evidence="1">
    <location>
        <begin position="1"/>
        <end position="23"/>
    </location>
</feature>
<feature type="chain" id="PRO_5017000193" evidence="1">
    <location>
        <begin position="24"/>
        <end position="130"/>
    </location>
</feature>
<comment type="caution">
    <text evidence="2">The sequence shown here is derived from an EMBL/GenBank/DDBJ whole genome shotgun (WGS) entry which is preliminary data.</text>
</comment>
<reference evidence="2" key="1">
    <citation type="submission" date="2016-04" db="EMBL/GenBank/DDBJ databases">
        <authorList>
            <person name="Tabuchi Yagui T.R."/>
        </authorList>
    </citation>
    <scope>NUCLEOTIDE SEQUENCE [LARGE SCALE GENOMIC DNA]</scope>
    <source>
        <strain evidence="2">NIES-26</strain>
    </source>
</reference>
<dbReference type="AlphaFoldDB" id="A0A367RPF4"/>
<evidence type="ECO:0000313" key="2">
    <source>
        <dbReference type="EMBL" id="RCJ37899.1"/>
    </source>
</evidence>